<organism evidence="2 3">
    <name type="scientific">Candidatus Acididesulfobacter diazotrophicus</name>
    <dbReference type="NCBI Taxonomy" id="2597226"/>
    <lineage>
        <taxon>Bacteria</taxon>
        <taxon>Deltaproteobacteria</taxon>
        <taxon>Candidatus Acidulodesulfobacterales</taxon>
        <taxon>Candidatus Acididesulfobacter</taxon>
    </lineage>
</organism>
<accession>A0A519BM23</accession>
<evidence type="ECO:0008006" key="4">
    <source>
        <dbReference type="Google" id="ProtNLM"/>
    </source>
</evidence>
<dbReference type="PANTHER" id="PTHR37691:SF1">
    <property type="entry name" value="BLR3518 PROTEIN"/>
    <property type="match status" value="1"/>
</dbReference>
<sequence length="192" mass="21535">MKSYFFNFLILNIAIMTFAIAVFSLTSNAYAKNWRGTAATVHPAKWYGWHNVNGVREYFPNLSIKPAFTMGAPMVPGKTYHAIYVISANSKVKMNKIIDNIHNALNDPRLKGHIKIELLAFSAGSHLYFKGNGYKKDLLTLKKDGVELAQCANSLYELHIPISKLYSFVTVVPSAQGEIIIRESEGYAYLKP</sequence>
<dbReference type="Gene3D" id="3.40.1260.10">
    <property type="entry name" value="DsrEFH-like"/>
    <property type="match status" value="1"/>
</dbReference>
<dbReference type="Proteomes" id="UP000319296">
    <property type="component" value="Unassembled WGS sequence"/>
</dbReference>
<evidence type="ECO:0000313" key="2">
    <source>
        <dbReference type="EMBL" id="RZD18328.1"/>
    </source>
</evidence>
<reference evidence="2 3" key="1">
    <citation type="journal article" date="2019" name="ISME J.">
        <title>Insights into ecological role of a new deltaproteobacterial order Candidatus Acidulodesulfobacterales by metagenomics and metatranscriptomics.</title>
        <authorList>
            <person name="Tan S."/>
            <person name="Liu J."/>
            <person name="Fang Y."/>
            <person name="Hedlund B.P."/>
            <person name="Lian Z.H."/>
            <person name="Huang L.Y."/>
            <person name="Li J.T."/>
            <person name="Huang L.N."/>
            <person name="Li W.J."/>
            <person name="Jiang H.C."/>
            <person name="Dong H.L."/>
            <person name="Shu W.S."/>
        </authorList>
    </citation>
    <scope>NUCLEOTIDE SEQUENCE [LARGE SCALE GENOMIC DNA]</scope>
    <source>
        <strain evidence="2">AP1</strain>
    </source>
</reference>
<dbReference type="InterPro" id="IPR027396">
    <property type="entry name" value="DsrEFH-like"/>
</dbReference>
<keyword evidence="1" id="KW-0812">Transmembrane</keyword>
<keyword evidence="1" id="KW-1133">Transmembrane helix</keyword>
<dbReference type="EMBL" id="SGBB01000011">
    <property type="protein sequence ID" value="RZD18328.1"/>
    <property type="molecule type" value="Genomic_DNA"/>
</dbReference>
<gene>
    <name evidence="2" type="ORF">EVG15_06930</name>
</gene>
<evidence type="ECO:0000313" key="3">
    <source>
        <dbReference type="Proteomes" id="UP000319296"/>
    </source>
</evidence>
<comment type="caution">
    <text evidence="2">The sequence shown here is derived from an EMBL/GenBank/DDBJ whole genome shotgun (WGS) entry which is preliminary data.</text>
</comment>
<evidence type="ECO:0000256" key="1">
    <source>
        <dbReference type="SAM" id="Phobius"/>
    </source>
</evidence>
<dbReference type="PANTHER" id="PTHR37691">
    <property type="entry name" value="BLR3518 PROTEIN"/>
    <property type="match status" value="1"/>
</dbReference>
<feature type="transmembrane region" description="Helical" evidence="1">
    <location>
        <begin position="6"/>
        <end position="25"/>
    </location>
</feature>
<name>A0A519BM23_9DELT</name>
<dbReference type="AlphaFoldDB" id="A0A519BM23"/>
<protein>
    <recommendedName>
        <fullName evidence="4">DsrE family protein</fullName>
    </recommendedName>
</protein>
<keyword evidence="1" id="KW-0472">Membrane</keyword>
<dbReference type="SUPFAM" id="SSF75169">
    <property type="entry name" value="DsrEFH-like"/>
    <property type="match status" value="1"/>
</dbReference>
<proteinExistence type="predicted"/>